<dbReference type="EMBL" id="AOGK01000003">
    <property type="protein sequence ID" value="MDG5974726.1"/>
    <property type="molecule type" value="Genomic_DNA"/>
</dbReference>
<dbReference type="Proteomes" id="UP001152876">
    <property type="component" value="Unassembled WGS sequence"/>
</dbReference>
<proteinExistence type="predicted"/>
<keyword evidence="2" id="KW-1185">Reference proteome</keyword>
<sequence length="158" mass="17927">MWLVGLLAVFYGHSQWALSKSRALGWIEDHEQAVFAMKEGVCDDFAFDVNVNIRAGHPKGEWQVDGGKNYVCDYVRASNAHVRVLKPAIDTRTELVSLEHSDFPWMTAKVKVRQITTFTLPGARTLNEVGETTYVLRRTIRSLQIAEMTSRSEGQFPR</sequence>
<reference evidence="1" key="1">
    <citation type="submission" date="2013-01" db="EMBL/GenBank/DDBJ databases">
        <title>Genome draft of Hydrogenophaga taeniospiralis 2K1.</title>
        <authorList>
            <person name="Gomila M."/>
            <person name="Lalucat J."/>
        </authorList>
    </citation>
    <scope>NUCLEOTIDE SEQUENCE</scope>
    <source>
        <strain evidence="1">CCUG 15921</strain>
    </source>
</reference>
<gene>
    <name evidence="1" type="ORF">H010_05637</name>
</gene>
<evidence type="ECO:0000313" key="1">
    <source>
        <dbReference type="EMBL" id="MDG5974726.1"/>
    </source>
</evidence>
<organism evidence="1 2">
    <name type="scientific">Hydrogenophaga taeniospiralis CCUG 15921</name>
    <dbReference type="NCBI Taxonomy" id="1281780"/>
    <lineage>
        <taxon>Bacteria</taxon>
        <taxon>Pseudomonadati</taxon>
        <taxon>Pseudomonadota</taxon>
        <taxon>Betaproteobacteria</taxon>
        <taxon>Burkholderiales</taxon>
        <taxon>Comamonadaceae</taxon>
        <taxon>Hydrogenophaga</taxon>
    </lineage>
</organism>
<name>A0A9X4NQI5_9BURK</name>
<protein>
    <submittedName>
        <fullName evidence="1">Uncharacterized protein</fullName>
    </submittedName>
</protein>
<accession>A0A9X4NQI5</accession>
<dbReference type="AlphaFoldDB" id="A0A9X4NQI5"/>
<comment type="caution">
    <text evidence="1">The sequence shown here is derived from an EMBL/GenBank/DDBJ whole genome shotgun (WGS) entry which is preliminary data.</text>
</comment>
<evidence type="ECO:0000313" key="2">
    <source>
        <dbReference type="Proteomes" id="UP001152876"/>
    </source>
</evidence>